<dbReference type="Proteomes" id="UP000268669">
    <property type="component" value="Chromosome"/>
</dbReference>
<organism evidence="1 2">
    <name type="scientific">Yersinia pseudotuberculosis</name>
    <dbReference type="NCBI Taxonomy" id="633"/>
    <lineage>
        <taxon>Bacteria</taxon>
        <taxon>Pseudomonadati</taxon>
        <taxon>Pseudomonadota</taxon>
        <taxon>Gammaproteobacteria</taxon>
        <taxon>Enterobacterales</taxon>
        <taxon>Yersiniaceae</taxon>
        <taxon>Yersinia</taxon>
    </lineage>
</organism>
<protein>
    <recommendedName>
        <fullName evidence="3">DUF1311 domain-containing protein</fullName>
    </recommendedName>
</protein>
<dbReference type="PANTHER" id="PTHR37549:SF1">
    <property type="entry name" value="LIPOPROTEIN LPRI"/>
    <property type="match status" value="1"/>
</dbReference>
<name>A0ABM7ADN0_YERPU</name>
<dbReference type="PANTHER" id="PTHR37549">
    <property type="entry name" value="LIPOPROTEIN LPRI"/>
    <property type="match status" value="1"/>
</dbReference>
<dbReference type="InterPro" id="IPR052755">
    <property type="entry name" value="Lysozyme_Inhibitor_LprI"/>
</dbReference>
<accession>A0ABM7ADN0</accession>
<gene>
    <name evidence="1" type="ORF">EGX47_03285</name>
</gene>
<evidence type="ECO:0000313" key="1">
    <source>
        <dbReference type="EMBL" id="AYW90453.1"/>
    </source>
</evidence>
<keyword evidence="2" id="KW-1185">Reference proteome</keyword>
<reference evidence="1" key="1">
    <citation type="submission" date="2018-11" db="EMBL/GenBank/DDBJ databases">
        <title>FDA dAtabase for Regulatory Grade micrObial Sequences (FDA-ARGOS): Supporting development and validation of Infectious Disease Dx tests.</title>
        <authorList>
            <person name="Bliska J."/>
            <person name="Cleland M.-M."/>
            <person name="Tallon L."/>
            <person name="Sadzewicz L."/>
            <person name="Zhao X."/>
            <person name="Vavikolanu K."/>
            <person name="Mehta A."/>
            <person name="Aluvathingal J."/>
            <person name="Nadendla S."/>
            <person name="Yan Y."/>
            <person name="Sichtig H."/>
        </authorList>
    </citation>
    <scope>NUCLEOTIDE SEQUENCE [LARGE SCALE GENOMIC DNA]</scope>
    <source>
        <strain evidence="1">FDAARGOS_581</strain>
    </source>
</reference>
<dbReference type="EMBL" id="CP033713">
    <property type="protein sequence ID" value="AYW90453.1"/>
    <property type="molecule type" value="Genomic_DNA"/>
</dbReference>
<dbReference type="RefSeq" id="WP_050128108.1">
    <property type="nucleotide sequence ID" value="NZ_CIKF01000002.1"/>
</dbReference>
<evidence type="ECO:0008006" key="3">
    <source>
        <dbReference type="Google" id="ProtNLM"/>
    </source>
</evidence>
<evidence type="ECO:0000313" key="2">
    <source>
        <dbReference type="Proteomes" id="UP000268669"/>
    </source>
</evidence>
<proteinExistence type="predicted"/>
<sequence>MRLFIFIVSTLIVNNSWATEINASFACSKASTLSEKRICSSEKLSALDKKMANAYTLSLEKNKSNNIQLKKNQREWNKNIRDKLILENSTDEDLVKSYETQIEVLKKPIAATYQQYDPAKNRKLVNKAITGECLKEHQEVDNLDFELKMKVDQMNEREANKAVEQLKDSERKRWFCIEKELNKSGYTLNLKETFKINNL</sequence>